<reference evidence="1 2" key="1">
    <citation type="submission" date="2020-08" db="EMBL/GenBank/DDBJ databases">
        <title>Novel species isolated from subtropical streams in China.</title>
        <authorList>
            <person name="Lu H."/>
        </authorList>
    </citation>
    <scope>NUCLEOTIDE SEQUENCE [LARGE SCALE GENOMIC DNA]</scope>
    <source>
        <strain evidence="1 2">LX15W</strain>
    </source>
</reference>
<accession>A0ABR6YAL9</accession>
<organism evidence="1 2">
    <name type="scientific">Undibacterium flavidum</name>
    <dbReference type="NCBI Taxonomy" id="2762297"/>
    <lineage>
        <taxon>Bacteria</taxon>
        <taxon>Pseudomonadati</taxon>
        <taxon>Pseudomonadota</taxon>
        <taxon>Betaproteobacteria</taxon>
        <taxon>Burkholderiales</taxon>
        <taxon>Oxalobacteraceae</taxon>
        <taxon>Undibacterium</taxon>
    </lineage>
</organism>
<evidence type="ECO:0000313" key="2">
    <source>
        <dbReference type="Proteomes" id="UP000624279"/>
    </source>
</evidence>
<comment type="caution">
    <text evidence="1">The sequence shown here is derived from an EMBL/GenBank/DDBJ whole genome shotgun (WGS) entry which is preliminary data.</text>
</comment>
<evidence type="ECO:0000313" key="1">
    <source>
        <dbReference type="EMBL" id="MBC3873688.1"/>
    </source>
</evidence>
<gene>
    <name evidence="1" type="ORF">H8K55_08815</name>
</gene>
<keyword evidence="2" id="KW-1185">Reference proteome</keyword>
<name>A0ABR6YAL9_9BURK</name>
<dbReference type="Pfam" id="PF11306">
    <property type="entry name" value="DUF3108"/>
    <property type="match status" value="1"/>
</dbReference>
<dbReference type="Proteomes" id="UP000624279">
    <property type="component" value="Unassembled WGS sequence"/>
</dbReference>
<protein>
    <submittedName>
        <fullName evidence="1">DUF3108 domain-containing protein</fullName>
    </submittedName>
</protein>
<dbReference type="InterPro" id="IPR021457">
    <property type="entry name" value="DUF3108"/>
</dbReference>
<sequence>MSWHLSCYAEKFKLAPSADLLYSLKSSQKGIPVSGEARINWQVIESESQAKLYRLSSETKVPLFGKILTSSSNGSIMDFGLAPDRFIEKRFRRAESTTYFDRDRKLIHFSESDLTYPIQGGEQDRLSATWQLVALVRNHAEQNKVGREWKMFVAGQRDADPWVFTLMEYTKIKTALGELDVLHIVKAPPPDAQGQKLELWLASNFDYYPVWIRFQDSNGDQLEQKIISITKPLK</sequence>
<dbReference type="EMBL" id="JACOGA010000007">
    <property type="protein sequence ID" value="MBC3873688.1"/>
    <property type="molecule type" value="Genomic_DNA"/>
</dbReference>
<proteinExistence type="predicted"/>